<dbReference type="EMBL" id="LWQU01000011">
    <property type="protein sequence ID" value="OAN67044.1"/>
    <property type="molecule type" value="Genomic_DNA"/>
</dbReference>
<protein>
    <recommendedName>
        <fullName evidence="5">RcnB family protein</fullName>
    </recommendedName>
</protein>
<feature type="region of interest" description="Disordered" evidence="1">
    <location>
        <begin position="65"/>
        <end position="108"/>
    </location>
</feature>
<dbReference type="Proteomes" id="UP000078543">
    <property type="component" value="Unassembled WGS sequence"/>
</dbReference>
<evidence type="ECO:0000313" key="3">
    <source>
        <dbReference type="EMBL" id="OAN67044.1"/>
    </source>
</evidence>
<dbReference type="Gene3D" id="3.10.450.160">
    <property type="entry name" value="inner membrane protein cigr"/>
    <property type="match status" value="1"/>
</dbReference>
<feature type="compositionally biased region" description="Basic and acidic residues" evidence="1">
    <location>
        <begin position="81"/>
        <end position="95"/>
    </location>
</feature>
<name>A0A178N1S2_9PROT</name>
<evidence type="ECO:0000313" key="4">
    <source>
        <dbReference type="Proteomes" id="UP000078543"/>
    </source>
</evidence>
<feature type="signal peptide" evidence="2">
    <location>
        <begin position="1"/>
        <end position="25"/>
    </location>
</feature>
<dbReference type="AlphaFoldDB" id="A0A178N1S2"/>
<evidence type="ECO:0000256" key="2">
    <source>
        <dbReference type="SAM" id="SignalP"/>
    </source>
</evidence>
<sequence length="150" mass="16491">MVMMMRIVPVAALILAALSPLSARAESAADLSRAVLNRAEEGFTAQDRREIEEWFRLGKRVLTGEDDRKGHKHKKTPPGLAKRDELPPGLAKRDTLPPGLQGRNLPGELERKLSRLPRGYKRSQVGDDVVLVEAATGVIIDILRGVGGRR</sequence>
<feature type="chain" id="PRO_5008092472" description="RcnB family protein" evidence="2">
    <location>
        <begin position="26"/>
        <end position="150"/>
    </location>
</feature>
<comment type="caution">
    <text evidence="3">The sequence shown here is derived from an EMBL/GenBank/DDBJ whole genome shotgun (WGS) entry which is preliminary data.</text>
</comment>
<dbReference type="STRING" id="1437059.A6A05_05695"/>
<keyword evidence="2" id="KW-0732">Signal</keyword>
<keyword evidence="4" id="KW-1185">Reference proteome</keyword>
<gene>
    <name evidence="3" type="ORF">A6A05_05695</name>
</gene>
<reference evidence="3 4" key="1">
    <citation type="submission" date="2016-04" db="EMBL/GenBank/DDBJ databases">
        <title>Draft genome sequence of freshwater magnetotactic bacteria Magnetospirillum marisnigri SP-1 and Magnetospirillum moscoviense BB-1.</title>
        <authorList>
            <person name="Koziaeva V."/>
            <person name="Dziuba M.V."/>
            <person name="Ivanov T.M."/>
            <person name="Kuznetsov B."/>
            <person name="Grouzdev D.S."/>
        </authorList>
    </citation>
    <scope>NUCLEOTIDE SEQUENCE [LARGE SCALE GENOMIC DNA]</scope>
    <source>
        <strain evidence="3 4">BB-1</strain>
    </source>
</reference>
<evidence type="ECO:0000256" key="1">
    <source>
        <dbReference type="SAM" id="MobiDB-lite"/>
    </source>
</evidence>
<proteinExistence type="predicted"/>
<accession>A0A178N1S2</accession>
<evidence type="ECO:0008006" key="5">
    <source>
        <dbReference type="Google" id="ProtNLM"/>
    </source>
</evidence>
<organism evidence="3 4">
    <name type="scientific">Magnetospirillum moscoviense</name>
    <dbReference type="NCBI Taxonomy" id="1437059"/>
    <lineage>
        <taxon>Bacteria</taxon>
        <taxon>Pseudomonadati</taxon>
        <taxon>Pseudomonadota</taxon>
        <taxon>Alphaproteobacteria</taxon>
        <taxon>Rhodospirillales</taxon>
        <taxon>Rhodospirillaceae</taxon>
        <taxon>Magnetospirillum</taxon>
    </lineage>
</organism>